<dbReference type="InterPro" id="IPR001647">
    <property type="entry name" value="HTH_TetR"/>
</dbReference>
<gene>
    <name evidence="6" type="ORF">FH759_12945</name>
</gene>
<dbReference type="PROSITE" id="PS50977">
    <property type="entry name" value="HTH_TETR_2"/>
    <property type="match status" value="1"/>
</dbReference>
<feature type="domain" description="HTH tetR-type" evidence="5">
    <location>
        <begin position="9"/>
        <end position="69"/>
    </location>
</feature>
<sequence length="202" mass="22276">MTKENLQSDTTRNRVLSTSAGLFCQHGYAGVSMRKIAESCDMKAGSLYYHFASKDEILIEVLNMGIERVHAAVATALSESAGTASAFDRLRHAISGHLHALLEYSSFTSANVRIFRQVPEAVQHSTLETRRRYEALWDGFLGDLKAEGHLRSDVDIRSFRLMLIGALNATLDWFDPAPGDISELADRYADMLANGILVGPQS</sequence>
<evidence type="ECO:0000256" key="2">
    <source>
        <dbReference type="ARBA" id="ARBA00023125"/>
    </source>
</evidence>
<dbReference type="Gene3D" id="1.10.10.60">
    <property type="entry name" value="Homeodomain-like"/>
    <property type="match status" value="1"/>
</dbReference>
<dbReference type="RefSeq" id="WP_273250406.1">
    <property type="nucleotide sequence ID" value="NZ_VENJ01000019.1"/>
</dbReference>
<dbReference type="InterPro" id="IPR009057">
    <property type="entry name" value="Homeodomain-like_sf"/>
</dbReference>
<dbReference type="GO" id="GO:0003700">
    <property type="term" value="F:DNA-binding transcription factor activity"/>
    <property type="evidence" value="ECO:0007669"/>
    <property type="project" value="TreeGrafter"/>
</dbReference>
<dbReference type="SUPFAM" id="SSF48498">
    <property type="entry name" value="Tetracyclin repressor-like, C-terminal domain"/>
    <property type="match status" value="1"/>
</dbReference>
<evidence type="ECO:0000259" key="5">
    <source>
        <dbReference type="PROSITE" id="PS50977"/>
    </source>
</evidence>
<dbReference type="EMBL" id="VENJ01000019">
    <property type="protein sequence ID" value="MTJ05587.1"/>
    <property type="molecule type" value="Genomic_DNA"/>
</dbReference>
<feature type="DNA-binding region" description="H-T-H motif" evidence="4">
    <location>
        <begin position="32"/>
        <end position="51"/>
    </location>
</feature>
<protein>
    <submittedName>
        <fullName evidence="6">TetR/AcrR family transcriptional regulator</fullName>
    </submittedName>
</protein>
<keyword evidence="3" id="KW-0804">Transcription</keyword>
<dbReference type="InterPro" id="IPR036271">
    <property type="entry name" value="Tet_transcr_reg_TetR-rel_C_sf"/>
</dbReference>
<evidence type="ECO:0000313" key="6">
    <source>
        <dbReference type="EMBL" id="MTJ05587.1"/>
    </source>
</evidence>
<dbReference type="AlphaFoldDB" id="A0A7C9HD76"/>
<evidence type="ECO:0000313" key="7">
    <source>
        <dbReference type="Proteomes" id="UP000483078"/>
    </source>
</evidence>
<dbReference type="GO" id="GO:0000976">
    <property type="term" value="F:transcription cis-regulatory region binding"/>
    <property type="evidence" value="ECO:0007669"/>
    <property type="project" value="TreeGrafter"/>
</dbReference>
<evidence type="ECO:0000256" key="1">
    <source>
        <dbReference type="ARBA" id="ARBA00023015"/>
    </source>
</evidence>
<dbReference type="PANTHER" id="PTHR30055">
    <property type="entry name" value="HTH-TYPE TRANSCRIPTIONAL REGULATOR RUTR"/>
    <property type="match status" value="1"/>
</dbReference>
<dbReference type="Pfam" id="PF17932">
    <property type="entry name" value="TetR_C_24"/>
    <property type="match status" value="1"/>
</dbReference>
<name>A0A7C9HD76_9RHOB</name>
<dbReference type="SUPFAM" id="SSF46689">
    <property type="entry name" value="Homeodomain-like"/>
    <property type="match status" value="1"/>
</dbReference>
<dbReference type="PANTHER" id="PTHR30055:SF234">
    <property type="entry name" value="HTH-TYPE TRANSCRIPTIONAL REGULATOR BETI"/>
    <property type="match status" value="1"/>
</dbReference>
<keyword evidence="1" id="KW-0805">Transcription regulation</keyword>
<reference evidence="6 7" key="1">
    <citation type="submission" date="2019-06" db="EMBL/GenBank/DDBJ databases">
        <title>Enrichment of Autotrophic Halophilic Microorganisms from Red Sea Brine Pool Using Microbial Electrosynthesis System.</title>
        <authorList>
            <person name="Alqahtani M.F."/>
            <person name="Bajracharya S."/>
            <person name="Katuri K.P."/>
            <person name="Ali M."/>
            <person name="Saikaly P.E."/>
        </authorList>
    </citation>
    <scope>NUCLEOTIDE SEQUENCE [LARGE SCALE GENOMIC DNA]</scope>
    <source>
        <strain evidence="6">MES6</strain>
    </source>
</reference>
<dbReference type="Proteomes" id="UP000483078">
    <property type="component" value="Unassembled WGS sequence"/>
</dbReference>
<comment type="caution">
    <text evidence="6">The sequence shown here is derived from an EMBL/GenBank/DDBJ whole genome shotgun (WGS) entry which is preliminary data.</text>
</comment>
<dbReference type="PRINTS" id="PR00455">
    <property type="entry name" value="HTHTETR"/>
</dbReference>
<dbReference type="Pfam" id="PF00440">
    <property type="entry name" value="TetR_N"/>
    <property type="match status" value="1"/>
</dbReference>
<dbReference type="Gene3D" id="1.10.357.10">
    <property type="entry name" value="Tetracycline Repressor, domain 2"/>
    <property type="match status" value="1"/>
</dbReference>
<keyword evidence="2 4" id="KW-0238">DNA-binding</keyword>
<evidence type="ECO:0000256" key="4">
    <source>
        <dbReference type="PROSITE-ProRule" id="PRU00335"/>
    </source>
</evidence>
<accession>A0A7C9HD76</accession>
<dbReference type="InterPro" id="IPR041490">
    <property type="entry name" value="KstR2_TetR_C"/>
</dbReference>
<organism evidence="6 7">
    <name type="scientific">Sediminimonas qiaohouensis</name>
    <dbReference type="NCBI Taxonomy" id="552061"/>
    <lineage>
        <taxon>Bacteria</taxon>
        <taxon>Pseudomonadati</taxon>
        <taxon>Pseudomonadota</taxon>
        <taxon>Alphaproteobacteria</taxon>
        <taxon>Rhodobacterales</taxon>
        <taxon>Roseobacteraceae</taxon>
        <taxon>Sediminimonas</taxon>
    </lineage>
</organism>
<dbReference type="InterPro" id="IPR050109">
    <property type="entry name" value="HTH-type_TetR-like_transc_reg"/>
</dbReference>
<proteinExistence type="predicted"/>
<evidence type="ECO:0000256" key="3">
    <source>
        <dbReference type="ARBA" id="ARBA00023163"/>
    </source>
</evidence>